<evidence type="ECO:0000256" key="6">
    <source>
        <dbReference type="ARBA" id="ARBA00023136"/>
    </source>
</evidence>
<evidence type="ECO:0000313" key="9">
    <source>
        <dbReference type="EMBL" id="ADG97593.1"/>
    </source>
</evidence>
<comment type="similarity">
    <text evidence="7">Belongs to the binding-protein-dependent transport system permease family.</text>
</comment>
<comment type="subcellular location">
    <subcellularLocation>
        <location evidence="1 7">Cell membrane</location>
        <topology evidence="1 7">Multi-pass membrane protein</topology>
    </subcellularLocation>
</comment>
<dbReference type="GO" id="GO:0005886">
    <property type="term" value="C:plasma membrane"/>
    <property type="evidence" value="ECO:0007669"/>
    <property type="project" value="UniProtKB-SubCell"/>
</dbReference>
<dbReference type="InterPro" id="IPR045621">
    <property type="entry name" value="BPD_transp_1_N"/>
</dbReference>
<evidence type="ECO:0000259" key="8">
    <source>
        <dbReference type="PROSITE" id="PS50928"/>
    </source>
</evidence>
<feature type="transmembrane region" description="Helical" evidence="7">
    <location>
        <begin position="12"/>
        <end position="30"/>
    </location>
</feature>
<dbReference type="eggNOG" id="COG0601">
    <property type="taxonomic scope" value="Bacteria"/>
</dbReference>
<gene>
    <name evidence="9" type="ordered locus">Srot_1120</name>
</gene>
<dbReference type="AlphaFoldDB" id="D6ZF69"/>
<evidence type="ECO:0000256" key="2">
    <source>
        <dbReference type="ARBA" id="ARBA00022448"/>
    </source>
</evidence>
<proteinExistence type="inferred from homology"/>
<dbReference type="EMBL" id="CP001958">
    <property type="protein sequence ID" value="ADG97593.1"/>
    <property type="molecule type" value="Genomic_DNA"/>
</dbReference>
<dbReference type="RefSeq" id="WP_013138049.1">
    <property type="nucleotide sequence ID" value="NC_014168.1"/>
</dbReference>
<keyword evidence="4 7" id="KW-0812">Transmembrane</keyword>
<dbReference type="InterPro" id="IPR035906">
    <property type="entry name" value="MetI-like_sf"/>
</dbReference>
<keyword evidence="3" id="KW-1003">Cell membrane</keyword>
<evidence type="ECO:0000256" key="4">
    <source>
        <dbReference type="ARBA" id="ARBA00022692"/>
    </source>
</evidence>
<dbReference type="GO" id="GO:0055085">
    <property type="term" value="P:transmembrane transport"/>
    <property type="evidence" value="ECO:0007669"/>
    <property type="project" value="InterPro"/>
</dbReference>
<organism evidence="9 10">
    <name type="scientific">Segniliparus rotundus (strain ATCC BAA-972 / CDC 1076 / CIP 108378 / DSM 44985 / JCM 13578)</name>
    <dbReference type="NCBI Taxonomy" id="640132"/>
    <lineage>
        <taxon>Bacteria</taxon>
        <taxon>Bacillati</taxon>
        <taxon>Actinomycetota</taxon>
        <taxon>Actinomycetes</taxon>
        <taxon>Mycobacteriales</taxon>
        <taxon>Segniliparaceae</taxon>
        <taxon>Segniliparus</taxon>
    </lineage>
</organism>
<dbReference type="PANTHER" id="PTHR43163:SF7">
    <property type="entry name" value="DIPEPTIDE-TRANSPORT INTEGRAL MEMBRANE PROTEIN ABC TRANSPORTER DPPB-RELATED"/>
    <property type="match status" value="1"/>
</dbReference>
<keyword evidence="10" id="KW-1185">Reference proteome</keyword>
<reference evidence="9 10" key="1">
    <citation type="journal article" date="2010" name="Stand. Genomic Sci.">
        <title>Complete genome sequence of Segniliparus rotundus type strain (CDC 1076).</title>
        <authorList>
            <person name="Sikorski J."/>
            <person name="Lapidus A."/>
            <person name="Copeland A."/>
            <person name="Misra M."/>
            <person name="Glavina Del Rio T."/>
            <person name="Nolan M."/>
            <person name="Lucas S."/>
            <person name="Chen F."/>
            <person name="Tice H."/>
            <person name="Cheng J.F."/>
            <person name="Jando M."/>
            <person name="Schneider S."/>
            <person name="Bruce D."/>
            <person name="Goodwin L."/>
            <person name="Pitluck S."/>
            <person name="Liolios K."/>
            <person name="Mikhailova N."/>
            <person name="Pati A."/>
            <person name="Ivanova N."/>
            <person name="Mavromatis K."/>
            <person name="Chen A."/>
            <person name="Palaniappan K."/>
            <person name="Chertkov O."/>
            <person name="Land M."/>
            <person name="Hauser L."/>
            <person name="Chang Y.J."/>
            <person name="Jeffries C.D."/>
            <person name="Brettin T."/>
            <person name="Detter J.C."/>
            <person name="Han C."/>
            <person name="Rohde M."/>
            <person name="Goker M."/>
            <person name="Bristow J."/>
            <person name="Eisen J.A."/>
            <person name="Markowitz V."/>
            <person name="Hugenholtz P."/>
            <person name="Kyrpides N.C."/>
            <person name="Klenk H.P."/>
        </authorList>
    </citation>
    <scope>NUCLEOTIDE SEQUENCE [LARGE SCALE GENOMIC DNA]</scope>
    <source>
        <strain evidence="10">ATCC BAA-972 / CDC 1076 / CIP 108378 / DSM 44985 / JCM 13578</strain>
    </source>
</reference>
<dbReference type="STRING" id="640132.Srot_1120"/>
<sequence>MTRVLIARLLQLVPVFLGATLLLFAMVYLLPGDPIAALGGGKKLAPNVEANLRRQYHLDQPFAMQYWYYLKGILTFDFGTSYSGRPVADMLAEKFPVTARLALLAGAVELIGGVALGTVSGLRKGRWFDSAVLFTSLVVIAIPIFVIGLVAQFVLGVQWGIAPVTVGSDASWGRLFVPGVVLGLVSLAYVVRLTRDSVSETADAEYVRTATAKGLSRGRVVVVHILRNSLIPVITFVGADIGALMGGAVVTEGIFNINGVGNAIYQGVIRGESGTVVSFVTVIIVVYLFANLLVDLLYALLDPRVRRSA</sequence>
<dbReference type="InterPro" id="IPR000515">
    <property type="entry name" value="MetI-like"/>
</dbReference>
<keyword evidence="6 7" id="KW-0472">Membrane</keyword>
<keyword evidence="2 7" id="KW-0813">Transport</keyword>
<dbReference type="OrthoDB" id="147639at2"/>
<evidence type="ECO:0000313" key="10">
    <source>
        <dbReference type="Proteomes" id="UP000002247"/>
    </source>
</evidence>
<dbReference type="PANTHER" id="PTHR43163">
    <property type="entry name" value="DIPEPTIDE TRANSPORT SYSTEM PERMEASE PROTEIN DPPB-RELATED"/>
    <property type="match status" value="1"/>
</dbReference>
<dbReference type="Proteomes" id="UP000002247">
    <property type="component" value="Chromosome"/>
</dbReference>
<dbReference type="PROSITE" id="PS50928">
    <property type="entry name" value="ABC_TM1"/>
    <property type="match status" value="1"/>
</dbReference>
<dbReference type="CDD" id="cd06261">
    <property type="entry name" value="TM_PBP2"/>
    <property type="match status" value="1"/>
</dbReference>
<evidence type="ECO:0000256" key="5">
    <source>
        <dbReference type="ARBA" id="ARBA00022989"/>
    </source>
</evidence>
<dbReference type="Gene3D" id="1.10.3720.10">
    <property type="entry name" value="MetI-like"/>
    <property type="match status" value="1"/>
</dbReference>
<dbReference type="KEGG" id="srt:Srot_1120"/>
<keyword evidence="5 7" id="KW-1133">Transmembrane helix</keyword>
<evidence type="ECO:0000256" key="3">
    <source>
        <dbReference type="ARBA" id="ARBA00022475"/>
    </source>
</evidence>
<evidence type="ECO:0000256" key="1">
    <source>
        <dbReference type="ARBA" id="ARBA00004651"/>
    </source>
</evidence>
<name>D6ZF69_SEGRD</name>
<dbReference type="Pfam" id="PF19300">
    <property type="entry name" value="BPD_transp_1_N"/>
    <property type="match status" value="1"/>
</dbReference>
<accession>D6ZF69</accession>
<feature type="transmembrane region" description="Helical" evidence="7">
    <location>
        <begin position="175"/>
        <end position="191"/>
    </location>
</feature>
<dbReference type="HOGENOM" id="CLU_036879_0_0_11"/>
<dbReference type="SUPFAM" id="SSF161098">
    <property type="entry name" value="MetI-like"/>
    <property type="match status" value="1"/>
</dbReference>
<feature type="transmembrane region" description="Helical" evidence="7">
    <location>
        <begin position="233"/>
        <end position="255"/>
    </location>
</feature>
<evidence type="ECO:0000256" key="7">
    <source>
        <dbReference type="RuleBase" id="RU363032"/>
    </source>
</evidence>
<dbReference type="Pfam" id="PF00528">
    <property type="entry name" value="BPD_transp_1"/>
    <property type="match status" value="1"/>
</dbReference>
<feature type="domain" description="ABC transmembrane type-1" evidence="8">
    <location>
        <begin position="95"/>
        <end position="298"/>
    </location>
</feature>
<feature type="transmembrane region" description="Helical" evidence="7">
    <location>
        <begin position="131"/>
        <end position="155"/>
    </location>
</feature>
<protein>
    <submittedName>
        <fullName evidence="9">Binding-protein-dependent transport systems inner membrane component</fullName>
    </submittedName>
</protein>
<feature type="transmembrane region" description="Helical" evidence="7">
    <location>
        <begin position="275"/>
        <end position="301"/>
    </location>
</feature>
<feature type="transmembrane region" description="Helical" evidence="7">
    <location>
        <begin position="99"/>
        <end position="119"/>
    </location>
</feature>